<evidence type="ECO:0000256" key="1">
    <source>
        <dbReference type="ARBA" id="ARBA00012060"/>
    </source>
</evidence>
<dbReference type="HAMAP" id="MF_00169">
    <property type="entry name" value="AroQ"/>
    <property type="match status" value="1"/>
</dbReference>
<evidence type="ECO:0000313" key="4">
    <source>
        <dbReference type="EMBL" id="CAB4788247.1"/>
    </source>
</evidence>
<protein>
    <recommendedName>
        <fullName evidence="1">3-dehydroquinate dehydratase</fullName>
        <ecNumber evidence="1">4.2.1.10</ecNumber>
    </recommendedName>
</protein>
<organism evidence="3">
    <name type="scientific">freshwater metagenome</name>
    <dbReference type="NCBI Taxonomy" id="449393"/>
    <lineage>
        <taxon>unclassified sequences</taxon>
        <taxon>metagenomes</taxon>
        <taxon>ecological metagenomes</taxon>
    </lineage>
</organism>
<dbReference type="PROSITE" id="PS01029">
    <property type="entry name" value="DEHYDROQUINASE_II"/>
    <property type="match status" value="1"/>
</dbReference>
<dbReference type="NCBIfam" id="NF003807">
    <property type="entry name" value="PRK05395.1-4"/>
    <property type="match status" value="1"/>
</dbReference>
<reference evidence="3" key="1">
    <citation type="submission" date="2020-05" db="EMBL/GenBank/DDBJ databases">
        <authorList>
            <person name="Chiriac C."/>
            <person name="Salcher M."/>
            <person name="Ghai R."/>
            <person name="Kavagutti S V."/>
        </authorList>
    </citation>
    <scope>NUCLEOTIDE SEQUENCE</scope>
</reference>
<dbReference type="EMBL" id="CAEZWM010000152">
    <property type="protein sequence ID" value="CAB4663998.1"/>
    <property type="molecule type" value="Genomic_DNA"/>
</dbReference>
<dbReference type="PANTHER" id="PTHR21272:SF3">
    <property type="entry name" value="CATABOLIC 3-DEHYDROQUINASE"/>
    <property type="match status" value="1"/>
</dbReference>
<dbReference type="PIRSF" id="PIRSF001399">
    <property type="entry name" value="DHquinase_II"/>
    <property type="match status" value="1"/>
</dbReference>
<dbReference type="EMBL" id="CAFAAH010000220">
    <property type="protein sequence ID" value="CAB4806360.1"/>
    <property type="molecule type" value="Genomic_DNA"/>
</dbReference>
<gene>
    <name evidence="3" type="ORF">UFOPK2242_01136</name>
    <name evidence="4" type="ORF">UFOPK2925_01243</name>
    <name evidence="5" type="ORF">UFOPK2996_01350</name>
    <name evidence="6" type="ORF">UFOPK3317_01322</name>
</gene>
<dbReference type="CDD" id="cd00466">
    <property type="entry name" value="DHQase_II"/>
    <property type="match status" value="1"/>
</dbReference>
<accession>A0A6J6LSI1</accession>
<dbReference type="AlphaFoldDB" id="A0A6J6LSI1"/>
<evidence type="ECO:0000256" key="2">
    <source>
        <dbReference type="ARBA" id="ARBA00023239"/>
    </source>
</evidence>
<evidence type="ECO:0000313" key="5">
    <source>
        <dbReference type="EMBL" id="CAB4806360.1"/>
    </source>
</evidence>
<dbReference type="SUPFAM" id="SSF52304">
    <property type="entry name" value="Type II 3-dehydroquinate dehydratase"/>
    <property type="match status" value="1"/>
</dbReference>
<dbReference type="EC" id="4.2.1.10" evidence="1"/>
<dbReference type="EMBL" id="CAEZZU010000205">
    <property type="protein sequence ID" value="CAB4788247.1"/>
    <property type="molecule type" value="Genomic_DNA"/>
</dbReference>
<sequence>MAIILLISGPNLNMLGTREPEIYGSDTLLECVGDARQAAEAAGHELEDMQSNHEGALIEAIQQARGRCAAIVINPGAFTHTSFAIADALASFDGVKVELHLSNPSSREEWRRISVVAPYVTGTVAGFGRGGYRLAVDAALGMLDGAA</sequence>
<evidence type="ECO:0000313" key="6">
    <source>
        <dbReference type="EMBL" id="CAB4878942.1"/>
    </source>
</evidence>
<keyword evidence="2" id="KW-0456">Lyase</keyword>
<dbReference type="GO" id="GO:0019631">
    <property type="term" value="P:quinate catabolic process"/>
    <property type="evidence" value="ECO:0007669"/>
    <property type="project" value="TreeGrafter"/>
</dbReference>
<dbReference type="NCBIfam" id="NF003805">
    <property type="entry name" value="PRK05395.1-2"/>
    <property type="match status" value="1"/>
</dbReference>
<dbReference type="PANTHER" id="PTHR21272">
    <property type="entry name" value="CATABOLIC 3-DEHYDROQUINASE"/>
    <property type="match status" value="1"/>
</dbReference>
<dbReference type="InterPro" id="IPR001874">
    <property type="entry name" value="DHquinase_II"/>
</dbReference>
<dbReference type="Pfam" id="PF01220">
    <property type="entry name" value="DHquinase_II"/>
    <property type="match status" value="1"/>
</dbReference>
<dbReference type="InterPro" id="IPR036441">
    <property type="entry name" value="DHquinase_II_sf"/>
</dbReference>
<name>A0A6J6LSI1_9ZZZZ</name>
<evidence type="ECO:0000313" key="3">
    <source>
        <dbReference type="EMBL" id="CAB4663998.1"/>
    </source>
</evidence>
<dbReference type="GO" id="GO:0003855">
    <property type="term" value="F:3-dehydroquinate dehydratase activity"/>
    <property type="evidence" value="ECO:0007669"/>
    <property type="project" value="UniProtKB-EC"/>
</dbReference>
<proteinExistence type="inferred from homology"/>
<dbReference type="Gene3D" id="3.40.50.9100">
    <property type="entry name" value="Dehydroquinase, class II"/>
    <property type="match status" value="1"/>
</dbReference>
<dbReference type="InterPro" id="IPR018509">
    <property type="entry name" value="DHquinase_II_CS"/>
</dbReference>
<dbReference type="EMBL" id="CAFBLK010000269">
    <property type="protein sequence ID" value="CAB4878942.1"/>
    <property type="molecule type" value="Genomic_DNA"/>
</dbReference>